<dbReference type="AlphaFoldDB" id="A0A840Q0J5"/>
<evidence type="ECO:0000313" key="2">
    <source>
        <dbReference type="Proteomes" id="UP000584374"/>
    </source>
</evidence>
<name>A0A840Q0J5_9PSEU</name>
<dbReference type="RefSeq" id="WP_184727260.1">
    <property type="nucleotide sequence ID" value="NZ_JACHIW010000001.1"/>
</dbReference>
<accession>A0A840Q0J5</accession>
<comment type="caution">
    <text evidence="1">The sequence shown here is derived from an EMBL/GenBank/DDBJ whole genome shotgun (WGS) entry which is preliminary data.</text>
</comment>
<keyword evidence="2" id="KW-1185">Reference proteome</keyword>
<protein>
    <submittedName>
        <fullName evidence="1">Uncharacterized protein</fullName>
    </submittedName>
</protein>
<dbReference type="EMBL" id="JACHIW010000001">
    <property type="protein sequence ID" value="MBB5156052.1"/>
    <property type="molecule type" value="Genomic_DNA"/>
</dbReference>
<gene>
    <name evidence="1" type="ORF">BJ970_003586</name>
</gene>
<proteinExistence type="predicted"/>
<sequence length="80" mass="8690">MSPAPNAHRSGDAWPGETRGAAFVSVNFDHVELVRGHEPAPRPEADSRWADAYRANREVDQPLATLADQLAARVCRALGI</sequence>
<evidence type="ECO:0000313" key="1">
    <source>
        <dbReference type="EMBL" id="MBB5156052.1"/>
    </source>
</evidence>
<dbReference type="Proteomes" id="UP000584374">
    <property type="component" value="Unassembled WGS sequence"/>
</dbReference>
<reference evidence="1 2" key="1">
    <citation type="submission" date="2020-08" db="EMBL/GenBank/DDBJ databases">
        <title>Sequencing the genomes of 1000 actinobacteria strains.</title>
        <authorList>
            <person name="Klenk H.-P."/>
        </authorList>
    </citation>
    <scope>NUCLEOTIDE SEQUENCE [LARGE SCALE GENOMIC DNA]</scope>
    <source>
        <strain evidence="1 2">DSM 45584</strain>
    </source>
</reference>
<organism evidence="1 2">
    <name type="scientific">Saccharopolyspora phatthalungensis</name>
    <dbReference type="NCBI Taxonomy" id="664693"/>
    <lineage>
        <taxon>Bacteria</taxon>
        <taxon>Bacillati</taxon>
        <taxon>Actinomycetota</taxon>
        <taxon>Actinomycetes</taxon>
        <taxon>Pseudonocardiales</taxon>
        <taxon>Pseudonocardiaceae</taxon>
        <taxon>Saccharopolyspora</taxon>
    </lineage>
</organism>